<dbReference type="InterPro" id="IPR052031">
    <property type="entry name" value="Membrane_Transporter-Flippase"/>
</dbReference>
<evidence type="ECO:0000256" key="5">
    <source>
        <dbReference type="ARBA" id="ARBA00022989"/>
    </source>
</evidence>
<feature type="transmembrane region" description="Helical" evidence="7">
    <location>
        <begin position="353"/>
        <end position="373"/>
    </location>
</feature>
<dbReference type="GO" id="GO:0042910">
    <property type="term" value="F:xenobiotic transmembrane transporter activity"/>
    <property type="evidence" value="ECO:0007669"/>
    <property type="project" value="InterPro"/>
</dbReference>
<sequence length="458" mass="49113">MITDMTEGSPAKLLWRFSIPLFLSVIFQQFYNIADSVVAGQFVGENALAAVGTSYPITMIFMAVATGANIGCSVIISQLFGAKDYSRMKTAVSTSLISCLALSLILTVAGVFLSSPLMQALNTPGDIFGDAELYLQVYVWGLVFLFLYNVCTGIFTALGDSKTPLYFLIASSLSNIGLDILFVTAFQMGVAGVAWATFLCQGVASVLAALTLFKRLRAIETPYYAKFSGHMLGNISKVAVPSILQQSFVSVGNLLIQGLVNSFGPAVIAGYSASIKINTFAITSISTLSNGLSSYTAQNVGARKVERVRQGARATAGMSAGIIAAFIALLLLLSRQLVGLFMDNPSQTAMSVGVEFLQVVVPFYAILGCKFIFDGVLRGSGSMICFMIGTFLDLIIRVVLSFVLTGSMGPAGIFYAWPAGWVVSTILAGAFYFTGIWKRRWKQPEMPPEAEEWAPETE</sequence>
<dbReference type="Proteomes" id="UP000617951">
    <property type="component" value="Unassembled WGS sequence"/>
</dbReference>
<evidence type="ECO:0000256" key="6">
    <source>
        <dbReference type="ARBA" id="ARBA00023136"/>
    </source>
</evidence>
<keyword evidence="4 7" id="KW-0812">Transmembrane</keyword>
<name>A0A926HXW4_9FIRM</name>
<evidence type="ECO:0000256" key="3">
    <source>
        <dbReference type="ARBA" id="ARBA00022475"/>
    </source>
</evidence>
<evidence type="ECO:0000256" key="7">
    <source>
        <dbReference type="SAM" id="Phobius"/>
    </source>
</evidence>
<keyword evidence="5 7" id="KW-1133">Transmembrane helix</keyword>
<evidence type="ECO:0000256" key="2">
    <source>
        <dbReference type="ARBA" id="ARBA00022448"/>
    </source>
</evidence>
<evidence type="ECO:0000313" key="8">
    <source>
        <dbReference type="EMBL" id="MBC8539166.1"/>
    </source>
</evidence>
<gene>
    <name evidence="8" type="ORF">H8693_09520</name>
</gene>
<feature type="transmembrane region" description="Helical" evidence="7">
    <location>
        <begin position="133"/>
        <end position="158"/>
    </location>
</feature>
<comment type="subcellular location">
    <subcellularLocation>
        <location evidence="1">Cell membrane</location>
        <topology evidence="1">Multi-pass membrane protein</topology>
    </subcellularLocation>
</comment>
<dbReference type="Pfam" id="PF01554">
    <property type="entry name" value="MatE"/>
    <property type="match status" value="2"/>
</dbReference>
<feature type="transmembrane region" description="Helical" evidence="7">
    <location>
        <begin position="385"/>
        <end position="408"/>
    </location>
</feature>
<comment type="caution">
    <text evidence="8">The sequence shown here is derived from an EMBL/GenBank/DDBJ whole genome shotgun (WGS) entry which is preliminary data.</text>
</comment>
<dbReference type="PANTHER" id="PTHR43549:SF3">
    <property type="entry name" value="MULTIDRUG RESISTANCE PROTEIN YPNP-RELATED"/>
    <property type="match status" value="1"/>
</dbReference>
<dbReference type="RefSeq" id="WP_249280774.1">
    <property type="nucleotide sequence ID" value="NZ_JACRSS010000005.1"/>
</dbReference>
<keyword evidence="9" id="KW-1185">Reference proteome</keyword>
<feature type="transmembrane region" description="Helical" evidence="7">
    <location>
        <begin position="314"/>
        <end position="333"/>
    </location>
</feature>
<dbReference type="NCBIfam" id="TIGR00797">
    <property type="entry name" value="matE"/>
    <property type="match status" value="1"/>
</dbReference>
<keyword evidence="3" id="KW-1003">Cell membrane</keyword>
<keyword evidence="2" id="KW-0813">Transport</keyword>
<feature type="transmembrane region" description="Helical" evidence="7">
    <location>
        <begin position="13"/>
        <end position="34"/>
    </location>
</feature>
<feature type="transmembrane region" description="Helical" evidence="7">
    <location>
        <begin position="54"/>
        <end position="80"/>
    </location>
</feature>
<protein>
    <submittedName>
        <fullName evidence="8">MATE family efflux transporter</fullName>
    </submittedName>
</protein>
<organism evidence="8 9">
    <name type="scientific">Guopingia tenuis</name>
    <dbReference type="NCBI Taxonomy" id="2763656"/>
    <lineage>
        <taxon>Bacteria</taxon>
        <taxon>Bacillati</taxon>
        <taxon>Bacillota</taxon>
        <taxon>Clostridia</taxon>
        <taxon>Christensenellales</taxon>
        <taxon>Christensenellaceae</taxon>
        <taxon>Guopingia</taxon>
    </lineage>
</organism>
<feature type="transmembrane region" description="Helical" evidence="7">
    <location>
        <begin position="192"/>
        <end position="213"/>
    </location>
</feature>
<proteinExistence type="predicted"/>
<feature type="transmembrane region" description="Helical" evidence="7">
    <location>
        <begin position="414"/>
        <end position="437"/>
    </location>
</feature>
<dbReference type="AlphaFoldDB" id="A0A926HXW4"/>
<dbReference type="CDD" id="cd13138">
    <property type="entry name" value="MATE_yoeA_like"/>
    <property type="match status" value="1"/>
</dbReference>
<dbReference type="GO" id="GO:0005886">
    <property type="term" value="C:plasma membrane"/>
    <property type="evidence" value="ECO:0007669"/>
    <property type="project" value="UniProtKB-SubCell"/>
</dbReference>
<dbReference type="EMBL" id="JACRSS010000005">
    <property type="protein sequence ID" value="MBC8539166.1"/>
    <property type="molecule type" value="Genomic_DNA"/>
</dbReference>
<dbReference type="PIRSF" id="PIRSF006603">
    <property type="entry name" value="DinF"/>
    <property type="match status" value="1"/>
</dbReference>
<keyword evidence="6 7" id="KW-0472">Membrane</keyword>
<dbReference type="PANTHER" id="PTHR43549">
    <property type="entry name" value="MULTIDRUG RESISTANCE PROTEIN YPNP-RELATED"/>
    <property type="match status" value="1"/>
</dbReference>
<reference evidence="8" key="1">
    <citation type="submission" date="2020-08" db="EMBL/GenBank/DDBJ databases">
        <title>Genome public.</title>
        <authorList>
            <person name="Liu C."/>
            <person name="Sun Q."/>
        </authorList>
    </citation>
    <scope>NUCLEOTIDE SEQUENCE</scope>
    <source>
        <strain evidence="8">NSJ-63</strain>
    </source>
</reference>
<dbReference type="GO" id="GO:0015297">
    <property type="term" value="F:antiporter activity"/>
    <property type="evidence" value="ECO:0007669"/>
    <property type="project" value="InterPro"/>
</dbReference>
<dbReference type="InterPro" id="IPR002528">
    <property type="entry name" value="MATE_fam"/>
</dbReference>
<evidence type="ECO:0000313" key="9">
    <source>
        <dbReference type="Proteomes" id="UP000617951"/>
    </source>
</evidence>
<feature type="transmembrane region" description="Helical" evidence="7">
    <location>
        <begin position="165"/>
        <end position="186"/>
    </location>
</feature>
<dbReference type="InterPro" id="IPR048279">
    <property type="entry name" value="MdtK-like"/>
</dbReference>
<accession>A0A926HXW4</accession>
<evidence type="ECO:0000256" key="1">
    <source>
        <dbReference type="ARBA" id="ARBA00004651"/>
    </source>
</evidence>
<evidence type="ECO:0000256" key="4">
    <source>
        <dbReference type="ARBA" id="ARBA00022692"/>
    </source>
</evidence>
<feature type="transmembrane region" description="Helical" evidence="7">
    <location>
        <begin position="92"/>
        <end position="113"/>
    </location>
</feature>